<name>A0A3D9VGZ1_THECX</name>
<sequence>MADRAAVLAELRAELAAMPTAATAIVPTLPALAAFADVLPEGGLRRGASYVVQVSTTLTLALLAGPSQAGSWCGVVGLPGLGAEAAAATGVDLTRLVLVPSPGRHWLTVVATLVDVLDLVVVHPPSPAYDAEARRLAARVRERGAVLLVHGSDWSGCELRLTVTSSRWHGLGAGHGQLTAREATVEAVGRGTGGRRRATRLWLPDRDGQVRSLAQAAPADDTDARCVHAESPPSVSAPVLPFTGRVDALEVRAG</sequence>
<dbReference type="AlphaFoldDB" id="A0A3D9VGZ1"/>
<evidence type="ECO:0000313" key="2">
    <source>
        <dbReference type="Proteomes" id="UP000256485"/>
    </source>
</evidence>
<dbReference type="EMBL" id="QTUC01000001">
    <property type="protein sequence ID" value="REF36581.1"/>
    <property type="molecule type" value="Genomic_DNA"/>
</dbReference>
<dbReference type="Proteomes" id="UP000256485">
    <property type="component" value="Unassembled WGS sequence"/>
</dbReference>
<keyword evidence="2" id="KW-1185">Reference proteome</keyword>
<comment type="caution">
    <text evidence="1">The sequence shown here is derived from an EMBL/GenBank/DDBJ whole genome shotgun (WGS) entry which is preliminary data.</text>
</comment>
<organism evidence="1 2">
    <name type="scientific">Thermasporomyces composti</name>
    <dbReference type="NCBI Taxonomy" id="696763"/>
    <lineage>
        <taxon>Bacteria</taxon>
        <taxon>Bacillati</taxon>
        <taxon>Actinomycetota</taxon>
        <taxon>Actinomycetes</taxon>
        <taxon>Propionibacteriales</taxon>
        <taxon>Nocardioidaceae</taxon>
        <taxon>Thermasporomyces</taxon>
    </lineage>
</organism>
<accession>A0A3D9VGZ1</accession>
<evidence type="ECO:0008006" key="3">
    <source>
        <dbReference type="Google" id="ProtNLM"/>
    </source>
</evidence>
<protein>
    <recommendedName>
        <fullName evidence="3">Protein RecA</fullName>
    </recommendedName>
</protein>
<evidence type="ECO:0000313" key="1">
    <source>
        <dbReference type="EMBL" id="REF36581.1"/>
    </source>
</evidence>
<gene>
    <name evidence="1" type="ORF">DFJ64_1994</name>
</gene>
<dbReference type="OrthoDB" id="3873597at2"/>
<dbReference type="RefSeq" id="WP_147304667.1">
    <property type="nucleotide sequence ID" value="NZ_QTUC01000001.1"/>
</dbReference>
<reference evidence="1 2" key="1">
    <citation type="submission" date="2018-08" db="EMBL/GenBank/DDBJ databases">
        <title>Sequencing the genomes of 1000 actinobacteria strains.</title>
        <authorList>
            <person name="Klenk H.-P."/>
        </authorList>
    </citation>
    <scope>NUCLEOTIDE SEQUENCE [LARGE SCALE GENOMIC DNA]</scope>
    <source>
        <strain evidence="1 2">DSM 22891</strain>
    </source>
</reference>
<proteinExistence type="predicted"/>